<feature type="binding site" evidence="11">
    <location>
        <position position="260"/>
    </location>
    <ligand>
        <name>substrate</name>
    </ligand>
</feature>
<evidence type="ECO:0000256" key="8">
    <source>
        <dbReference type="ARBA" id="ARBA00060590"/>
    </source>
</evidence>
<dbReference type="InterPro" id="IPR032466">
    <property type="entry name" value="Metal_Hydrolase"/>
</dbReference>
<dbReference type="PIRSF" id="PIRSF038994">
    <property type="entry name" value="NagA"/>
    <property type="match status" value="1"/>
</dbReference>
<dbReference type="GO" id="GO:0008448">
    <property type="term" value="F:N-acetylglucosamine-6-phosphate deacetylase activity"/>
    <property type="evidence" value="ECO:0007669"/>
    <property type="project" value="UniProtKB-EC"/>
</dbReference>
<evidence type="ECO:0000256" key="5">
    <source>
        <dbReference type="ARBA" id="ARBA00022801"/>
    </source>
</evidence>
<evidence type="ECO:0000256" key="9">
    <source>
        <dbReference type="PIRNR" id="PIRNR038994"/>
    </source>
</evidence>
<feature type="binding site" evidence="12">
    <location>
        <position position="225"/>
    </location>
    <ligand>
        <name>Zn(2+)</name>
        <dbReference type="ChEBI" id="CHEBI:29105"/>
    </ligand>
</feature>
<keyword evidence="5 9" id="KW-0378">Hydrolase</keyword>
<dbReference type="EC" id="3.5.1.25" evidence="2"/>
<feature type="binding site" evidence="11">
    <location>
        <begin position="316"/>
        <end position="318"/>
    </location>
    <ligand>
        <name>substrate</name>
    </ligand>
</feature>
<dbReference type="Gene3D" id="2.30.40.10">
    <property type="entry name" value="Urease, subunit C, domain 1"/>
    <property type="match status" value="1"/>
</dbReference>
<evidence type="ECO:0000256" key="12">
    <source>
        <dbReference type="PIRSR" id="PIRSR038994-3"/>
    </source>
</evidence>
<dbReference type="AlphaFoldDB" id="A0A3L7K2J4"/>
<protein>
    <recommendedName>
        <fullName evidence="3">N-acetylglucosamine-6-phosphate deacetylase</fullName>
        <ecNumber evidence="2">3.5.1.25</ecNumber>
    </recommendedName>
</protein>
<dbReference type="Pfam" id="PF01979">
    <property type="entry name" value="Amidohydro_1"/>
    <property type="match status" value="1"/>
</dbReference>
<dbReference type="Gene3D" id="3.20.20.140">
    <property type="entry name" value="Metal-dependent hydrolases"/>
    <property type="match status" value="1"/>
</dbReference>
<dbReference type="FunFam" id="3.20.20.140:FF:000004">
    <property type="entry name" value="N-acetylglucosamine-6-phosphate deacetylase"/>
    <property type="match status" value="1"/>
</dbReference>
<dbReference type="RefSeq" id="WP_121679615.1">
    <property type="nucleotide sequence ID" value="NZ_RCVZ01000003.1"/>
</dbReference>
<evidence type="ECO:0000256" key="2">
    <source>
        <dbReference type="ARBA" id="ARBA00011899"/>
    </source>
</evidence>
<dbReference type="NCBIfam" id="TIGR00221">
    <property type="entry name" value="nagA"/>
    <property type="match status" value="1"/>
</dbReference>
<dbReference type="InterPro" id="IPR003764">
    <property type="entry name" value="GlcNAc_6-P_deAcase"/>
</dbReference>
<dbReference type="GO" id="GO:0046872">
    <property type="term" value="F:metal ion binding"/>
    <property type="evidence" value="ECO:0007669"/>
    <property type="project" value="UniProtKB-KW"/>
</dbReference>
<reference evidence="14 15" key="1">
    <citation type="submission" date="2018-10" db="EMBL/GenBank/DDBJ databases">
        <title>Falsibacillus sp. genome draft.</title>
        <authorList>
            <person name="Shi S."/>
        </authorList>
    </citation>
    <scope>NUCLEOTIDE SEQUENCE [LARGE SCALE GENOMIC DNA]</scope>
    <source>
        <strain evidence="14 15">GY 10110</strain>
    </source>
</reference>
<feature type="binding site" evidence="11">
    <location>
        <position position="149"/>
    </location>
    <ligand>
        <name>substrate</name>
    </ligand>
</feature>
<dbReference type="PANTHER" id="PTHR11113:SF14">
    <property type="entry name" value="N-ACETYLGLUCOSAMINE-6-PHOSPHATE DEACETYLASE"/>
    <property type="match status" value="1"/>
</dbReference>
<dbReference type="Proteomes" id="UP000276770">
    <property type="component" value="Unassembled WGS sequence"/>
</dbReference>
<dbReference type="CDD" id="cd00854">
    <property type="entry name" value="NagA"/>
    <property type="match status" value="1"/>
</dbReference>
<comment type="pathway">
    <text evidence="8">Amino-sugar metabolism; N-acetylneuraminate degradation; D-fructose 6-phosphate from N-acetylneuraminate: step 4/5.</text>
</comment>
<evidence type="ECO:0000256" key="11">
    <source>
        <dbReference type="PIRSR" id="PIRSR038994-2"/>
    </source>
</evidence>
<keyword evidence="6 9" id="KW-0119">Carbohydrate metabolism</keyword>
<comment type="similarity">
    <text evidence="1 9">Belongs to the metallo-dependent hydrolases superfamily. NagA family.</text>
</comment>
<feature type="binding site" evidence="11">
    <location>
        <position position="236"/>
    </location>
    <ligand>
        <name>substrate</name>
    </ligand>
</feature>
<proteinExistence type="inferred from homology"/>
<dbReference type="SUPFAM" id="SSF51556">
    <property type="entry name" value="Metallo-dependent hydrolases"/>
    <property type="match status" value="1"/>
</dbReference>
<feature type="binding site" evidence="11">
    <location>
        <begin position="228"/>
        <end position="229"/>
    </location>
    <ligand>
        <name>substrate</name>
    </ligand>
</feature>
<evidence type="ECO:0000313" key="14">
    <source>
        <dbReference type="EMBL" id="RLQ96594.1"/>
    </source>
</evidence>
<sequence length="395" mass="42796">MNTSTKTILKGCTIFLENETLQNGYVMIQGEKIVEAGDIASCPTHSGNTIITLPSSFKITPGFIDVHIHGAGGADTMDGTADALQTISSSLPQEGTTSYLATTITQSHENIKQALLNVAGYTETQSSGQAEILGIHLEGPFINSCRAGAQPKEYIQQPDIELFEEWNNHANRLIKLVTLAPELKGGLEFVDHLASKGIIASVGHSDATFEEVKLAADAGATHVTHLFNGMKGLHHRELGVAGAALKLNELMVELIADGIHLHPEMMELVYRMKTAEKMLLITDSMRAKCLKNGRYDLGGQEVTVQHGKALLEDGTLAGSILKMKDAIRNMSAYLDISLREILQMATVNPAKQLHVFDRKGSLTPGKDADIVVLNEGLDVMLTICKGKLAYRRGDW</sequence>
<dbReference type="InterPro" id="IPR006680">
    <property type="entry name" value="Amidohydro-rel"/>
</dbReference>
<keyword evidence="15" id="KW-1185">Reference proteome</keyword>
<comment type="catalytic activity">
    <reaction evidence="7">
        <text>N-acetyl-D-glucosamine 6-phosphate + H2O = D-glucosamine 6-phosphate + acetate</text>
        <dbReference type="Rhea" id="RHEA:22936"/>
        <dbReference type="ChEBI" id="CHEBI:15377"/>
        <dbReference type="ChEBI" id="CHEBI:30089"/>
        <dbReference type="ChEBI" id="CHEBI:57513"/>
        <dbReference type="ChEBI" id="CHEBI:58725"/>
        <dbReference type="EC" id="3.5.1.25"/>
    </reaction>
</comment>
<evidence type="ECO:0000256" key="7">
    <source>
        <dbReference type="ARBA" id="ARBA00047647"/>
    </source>
</evidence>
<dbReference type="PANTHER" id="PTHR11113">
    <property type="entry name" value="N-ACETYLGLUCOSAMINE-6-PHOSPHATE DEACETYLASE"/>
    <property type="match status" value="1"/>
</dbReference>
<evidence type="ECO:0000313" key="15">
    <source>
        <dbReference type="Proteomes" id="UP000276770"/>
    </source>
</evidence>
<organism evidence="14 15">
    <name type="scientific">Falsibacillus albus</name>
    <dbReference type="NCBI Taxonomy" id="2478915"/>
    <lineage>
        <taxon>Bacteria</taxon>
        <taxon>Bacillati</taxon>
        <taxon>Bacillota</taxon>
        <taxon>Bacilli</taxon>
        <taxon>Bacillales</taxon>
        <taxon>Bacillaceae</taxon>
        <taxon>Falsibacillus</taxon>
    </lineage>
</organism>
<evidence type="ECO:0000256" key="1">
    <source>
        <dbReference type="ARBA" id="ARBA00010716"/>
    </source>
</evidence>
<accession>A0A3L7K2J4</accession>
<feature type="active site" description="Proton donor/acceptor" evidence="10">
    <location>
        <position position="283"/>
    </location>
</feature>
<gene>
    <name evidence="14" type="primary">nagA</name>
    <name evidence="14" type="ORF">D9X91_05670</name>
</gene>
<evidence type="ECO:0000256" key="10">
    <source>
        <dbReference type="PIRSR" id="PIRSR038994-1"/>
    </source>
</evidence>
<evidence type="ECO:0000256" key="3">
    <source>
        <dbReference type="ARBA" id="ARBA00018029"/>
    </source>
</evidence>
<feature type="binding site" evidence="12">
    <location>
        <position position="138"/>
    </location>
    <ligand>
        <name>Zn(2+)</name>
        <dbReference type="ChEBI" id="CHEBI:29105"/>
    </ligand>
</feature>
<evidence type="ECO:0000259" key="13">
    <source>
        <dbReference type="Pfam" id="PF01979"/>
    </source>
</evidence>
<comment type="cofactor">
    <cofactor evidence="12">
        <name>a divalent metal cation</name>
        <dbReference type="ChEBI" id="CHEBI:60240"/>
    </cofactor>
    <text evidence="12">Binds 1 divalent metal cation per subunit.</text>
</comment>
<feature type="binding site" evidence="12">
    <location>
        <position position="204"/>
    </location>
    <ligand>
        <name>Zn(2+)</name>
        <dbReference type="ChEBI" id="CHEBI:29105"/>
    </ligand>
</feature>
<dbReference type="SUPFAM" id="SSF51338">
    <property type="entry name" value="Composite domain of metallo-dependent hydrolases"/>
    <property type="match status" value="1"/>
</dbReference>
<name>A0A3L7K2J4_9BACI</name>
<dbReference type="InterPro" id="IPR011059">
    <property type="entry name" value="Metal-dep_hydrolase_composite"/>
</dbReference>
<feature type="domain" description="Amidohydrolase-related" evidence="13">
    <location>
        <begin position="59"/>
        <end position="388"/>
    </location>
</feature>
<evidence type="ECO:0000256" key="6">
    <source>
        <dbReference type="ARBA" id="ARBA00023277"/>
    </source>
</evidence>
<dbReference type="GO" id="GO:0006046">
    <property type="term" value="P:N-acetylglucosamine catabolic process"/>
    <property type="evidence" value="ECO:0007669"/>
    <property type="project" value="TreeGrafter"/>
</dbReference>
<dbReference type="OrthoDB" id="9776488at2"/>
<dbReference type="EMBL" id="RCVZ01000003">
    <property type="protein sequence ID" value="RLQ96594.1"/>
    <property type="molecule type" value="Genomic_DNA"/>
</dbReference>
<evidence type="ECO:0000256" key="4">
    <source>
        <dbReference type="ARBA" id="ARBA00022723"/>
    </source>
</evidence>
<keyword evidence="4 12" id="KW-0479">Metal-binding</keyword>
<comment type="caution">
    <text evidence="14">The sequence shown here is derived from an EMBL/GenBank/DDBJ whole genome shotgun (WGS) entry which is preliminary data.</text>
</comment>